<dbReference type="RefSeq" id="WP_216826332.1">
    <property type="nucleotide sequence ID" value="NZ_CP031165.1"/>
</dbReference>
<dbReference type="InterPro" id="IPR004111">
    <property type="entry name" value="Repressor_TetR_C"/>
</dbReference>
<dbReference type="GO" id="GO:0003700">
    <property type="term" value="F:DNA-binding transcription factor activity"/>
    <property type="evidence" value="ECO:0007669"/>
    <property type="project" value="TreeGrafter"/>
</dbReference>
<evidence type="ECO:0000313" key="6">
    <source>
        <dbReference type="EMBL" id="AXV05089.1"/>
    </source>
</evidence>
<dbReference type="InterPro" id="IPR001647">
    <property type="entry name" value="HTH_TetR"/>
</dbReference>
<evidence type="ECO:0000313" key="7">
    <source>
        <dbReference type="Proteomes" id="UP000264006"/>
    </source>
</evidence>
<evidence type="ECO:0000256" key="4">
    <source>
        <dbReference type="PROSITE-ProRule" id="PRU00335"/>
    </source>
</evidence>
<dbReference type="PANTHER" id="PTHR30055">
    <property type="entry name" value="HTH-TYPE TRANSCRIPTIONAL REGULATOR RUTR"/>
    <property type="match status" value="1"/>
</dbReference>
<evidence type="ECO:0000256" key="2">
    <source>
        <dbReference type="ARBA" id="ARBA00023125"/>
    </source>
</evidence>
<organism evidence="6 7">
    <name type="scientific">Euzebya pacifica</name>
    <dbReference type="NCBI Taxonomy" id="1608957"/>
    <lineage>
        <taxon>Bacteria</taxon>
        <taxon>Bacillati</taxon>
        <taxon>Actinomycetota</taxon>
        <taxon>Nitriliruptoria</taxon>
        <taxon>Euzebyales</taxon>
    </lineage>
</organism>
<keyword evidence="2 4" id="KW-0238">DNA-binding</keyword>
<dbReference type="SUPFAM" id="SSF46689">
    <property type="entry name" value="Homeodomain-like"/>
    <property type="match status" value="1"/>
</dbReference>
<evidence type="ECO:0000256" key="3">
    <source>
        <dbReference type="ARBA" id="ARBA00023163"/>
    </source>
</evidence>
<evidence type="ECO:0000256" key="1">
    <source>
        <dbReference type="ARBA" id="ARBA00023015"/>
    </source>
</evidence>
<dbReference type="SUPFAM" id="SSF48498">
    <property type="entry name" value="Tetracyclin repressor-like, C-terminal domain"/>
    <property type="match status" value="1"/>
</dbReference>
<dbReference type="KEGG" id="euz:DVS28_a0382"/>
<dbReference type="InterPro" id="IPR009057">
    <property type="entry name" value="Homeodomain-like_sf"/>
</dbReference>
<accession>A0A346XS92</accession>
<dbReference type="InterPro" id="IPR050109">
    <property type="entry name" value="HTH-type_TetR-like_transc_reg"/>
</dbReference>
<dbReference type="PANTHER" id="PTHR30055:SF151">
    <property type="entry name" value="TRANSCRIPTIONAL REGULATORY PROTEIN"/>
    <property type="match status" value="1"/>
</dbReference>
<dbReference type="Pfam" id="PF02909">
    <property type="entry name" value="TetR_C_1"/>
    <property type="match status" value="1"/>
</dbReference>
<sequence>MTTTDGQLQEPAFRLPLTRQRVLVAAVRIADEEGLKALTMRRVASDLDVEAMSLYHHVDNKEALLDGICEVLVEEIIAEVGDADPPSDPDAWQAAMRDMIMTARRVMLAHPWAPSVFETRKSIGFSIIRYFERLLAVMRAGGFSYDLAHHAMHALGSRAIGFSGELFQPDDGQTDDESMAMLEGMRDQIPHMVTMLSGALHTDEAGQTIGFCDDQTEFEFGVDLLLDGLDRRRREQPDT</sequence>
<dbReference type="InterPro" id="IPR036271">
    <property type="entry name" value="Tet_transcr_reg_TetR-rel_C_sf"/>
</dbReference>
<keyword evidence="1" id="KW-0805">Transcription regulation</keyword>
<protein>
    <submittedName>
        <fullName evidence="6">Transcriptional regulator, TetR family</fullName>
    </submittedName>
</protein>
<dbReference type="Pfam" id="PF00440">
    <property type="entry name" value="TetR_N"/>
    <property type="match status" value="1"/>
</dbReference>
<dbReference type="AlphaFoldDB" id="A0A346XS92"/>
<keyword evidence="3" id="KW-0804">Transcription</keyword>
<gene>
    <name evidence="6" type="ORF">DVS28_a0382</name>
</gene>
<dbReference type="EMBL" id="CP031165">
    <property type="protein sequence ID" value="AXV05089.1"/>
    <property type="molecule type" value="Genomic_DNA"/>
</dbReference>
<dbReference type="GO" id="GO:0000976">
    <property type="term" value="F:transcription cis-regulatory region binding"/>
    <property type="evidence" value="ECO:0007669"/>
    <property type="project" value="TreeGrafter"/>
</dbReference>
<reference evidence="6 7" key="1">
    <citation type="submission" date="2018-09" db="EMBL/GenBank/DDBJ databases">
        <title>Complete genome sequence of Euzebya sp. DY32-46 isolated from seawater of Pacific Ocean.</title>
        <authorList>
            <person name="Xu L."/>
            <person name="Wu Y.-H."/>
            <person name="Xu X.-W."/>
        </authorList>
    </citation>
    <scope>NUCLEOTIDE SEQUENCE [LARGE SCALE GENOMIC DNA]</scope>
    <source>
        <strain evidence="6 7">DY32-46</strain>
    </source>
</reference>
<feature type="DNA-binding region" description="H-T-H motif" evidence="4">
    <location>
        <begin position="39"/>
        <end position="58"/>
    </location>
</feature>
<dbReference type="Gene3D" id="1.10.357.10">
    <property type="entry name" value="Tetracycline Repressor, domain 2"/>
    <property type="match status" value="1"/>
</dbReference>
<dbReference type="Gene3D" id="1.10.10.60">
    <property type="entry name" value="Homeodomain-like"/>
    <property type="match status" value="1"/>
</dbReference>
<proteinExistence type="predicted"/>
<dbReference type="Proteomes" id="UP000264006">
    <property type="component" value="Chromosome"/>
</dbReference>
<dbReference type="PROSITE" id="PS50977">
    <property type="entry name" value="HTH_TETR_2"/>
    <property type="match status" value="1"/>
</dbReference>
<name>A0A346XS92_9ACTN</name>
<feature type="domain" description="HTH tetR-type" evidence="5">
    <location>
        <begin position="16"/>
        <end position="76"/>
    </location>
</feature>
<keyword evidence="7" id="KW-1185">Reference proteome</keyword>
<evidence type="ECO:0000259" key="5">
    <source>
        <dbReference type="PROSITE" id="PS50977"/>
    </source>
</evidence>
<dbReference type="GO" id="GO:0045892">
    <property type="term" value="P:negative regulation of DNA-templated transcription"/>
    <property type="evidence" value="ECO:0007669"/>
    <property type="project" value="InterPro"/>
</dbReference>